<reference evidence="3 4" key="1">
    <citation type="journal article" date="2018" name="Mol. Biol. Evol.">
        <title>Analysis of the draft genome of the red seaweed Gracilariopsis chorda provides insights into genome size evolution in Rhodophyta.</title>
        <authorList>
            <person name="Lee J."/>
            <person name="Yang E.C."/>
            <person name="Graf L."/>
            <person name="Yang J.H."/>
            <person name="Qiu H."/>
            <person name="Zel Zion U."/>
            <person name="Chan C.X."/>
            <person name="Stephens T.G."/>
            <person name="Weber A.P.M."/>
            <person name="Boo G.H."/>
            <person name="Boo S.M."/>
            <person name="Kim K.M."/>
            <person name="Shin Y."/>
            <person name="Jung M."/>
            <person name="Lee S.J."/>
            <person name="Yim H.S."/>
            <person name="Lee J.H."/>
            <person name="Bhattacharya D."/>
            <person name="Yoon H.S."/>
        </authorList>
    </citation>
    <scope>NUCLEOTIDE SEQUENCE [LARGE SCALE GENOMIC DNA]</scope>
    <source>
        <strain evidence="3 4">SKKU-2015</strain>
        <tissue evidence="3">Whole body</tissue>
    </source>
</reference>
<name>A0A2V3IHK8_9FLOR</name>
<comment type="caution">
    <text evidence="3">The sequence shown here is derived from an EMBL/GenBank/DDBJ whole genome shotgun (WGS) entry which is preliminary data.</text>
</comment>
<dbReference type="Proteomes" id="UP000247409">
    <property type="component" value="Unassembled WGS sequence"/>
</dbReference>
<gene>
    <name evidence="3" type="ORF">BWQ96_08754</name>
</gene>
<feature type="transmembrane region" description="Helical" evidence="2">
    <location>
        <begin position="62"/>
        <end position="80"/>
    </location>
</feature>
<evidence type="ECO:0000256" key="2">
    <source>
        <dbReference type="SAM" id="Phobius"/>
    </source>
</evidence>
<dbReference type="AlphaFoldDB" id="A0A2V3IHK8"/>
<feature type="transmembrane region" description="Helical" evidence="2">
    <location>
        <begin position="1027"/>
        <end position="1049"/>
    </location>
</feature>
<protein>
    <submittedName>
        <fullName evidence="3">Uncharacterized protein</fullName>
    </submittedName>
</protein>
<feature type="transmembrane region" description="Helical" evidence="2">
    <location>
        <begin position="143"/>
        <end position="162"/>
    </location>
</feature>
<keyword evidence="2" id="KW-0472">Membrane</keyword>
<evidence type="ECO:0000256" key="1">
    <source>
        <dbReference type="SAM" id="MobiDB-lite"/>
    </source>
</evidence>
<organism evidence="3 4">
    <name type="scientific">Gracilariopsis chorda</name>
    <dbReference type="NCBI Taxonomy" id="448386"/>
    <lineage>
        <taxon>Eukaryota</taxon>
        <taxon>Rhodophyta</taxon>
        <taxon>Florideophyceae</taxon>
        <taxon>Rhodymeniophycidae</taxon>
        <taxon>Gracilariales</taxon>
        <taxon>Gracilariaceae</taxon>
        <taxon>Gracilariopsis</taxon>
    </lineage>
</organism>
<keyword evidence="2" id="KW-0812">Transmembrane</keyword>
<feature type="region of interest" description="Disordered" evidence="1">
    <location>
        <begin position="450"/>
        <end position="479"/>
    </location>
</feature>
<dbReference type="EMBL" id="NBIV01000210">
    <property type="protein sequence ID" value="PXF41551.1"/>
    <property type="molecule type" value="Genomic_DNA"/>
</dbReference>
<keyword evidence="2" id="KW-1133">Transmembrane helix</keyword>
<feature type="transmembrane region" description="Helical" evidence="2">
    <location>
        <begin position="726"/>
        <end position="744"/>
    </location>
</feature>
<feature type="transmembrane region" description="Helical" evidence="2">
    <location>
        <begin position="20"/>
        <end position="50"/>
    </location>
</feature>
<feature type="transmembrane region" description="Helical" evidence="2">
    <location>
        <begin position="576"/>
        <end position="594"/>
    </location>
</feature>
<evidence type="ECO:0000313" key="4">
    <source>
        <dbReference type="Proteomes" id="UP000247409"/>
    </source>
</evidence>
<proteinExistence type="predicted"/>
<feature type="transmembrane region" description="Helical" evidence="2">
    <location>
        <begin position="86"/>
        <end position="105"/>
    </location>
</feature>
<sequence length="1070" mass="119970">MPLSDTTLLRLRHALRAASGGSIIALLSLATNISAGCLPSVVFFISVIAATPENLQGFQLRSASLTFLGAVLGITAYSLVHLIASTSAIGTFFAAIPFIVFFSALRPNPHLTPLPPVANVLLGLLTISQFPSSISALKQVVPAALIDVTFAYIVANVVNLAFADRASDAGRRIVARELRNLGAHISRIATQTFSQPQQHPQHNSFHSTSDHLTLFMDRGHRDTLSSLHEQHYLFRTKHASHASHHHLERTELMQAEAHASLHYLKQLPPLSRTRVENFSNLAIAARFFSASTFEPCLIRPTISRWRNASTWKKLVNDLQVLMSKVASLESVAMQTESRPRFYAEQLCELFGEAFFPLWVAHYAACSAACASMSTAMYHATCRDMFHLDDTVHDGFLLHPNIDPRKWKNRRAEMYSGFLMRYRHRMTAVAAREIHSHASVADFRNVEGRSTWSTSGRQHHGGTTQQYARQSRSVEKDITSSDSEYDSLFTTQQKRPSGSKLSMAQRQALSFFGITSHALSEEIGHVQLSMVELASSTDARGLFAPFYFVVSSIPLLVKRVKDLVRGDVQAWEVRFVFTHSTLLLVILALALFLPLRDTFEASEIAWVFTSAALAAQLSAEPTLFIGAIRVVATVTGGVLAFGFNSLLDALGRKEHDELNYIIVPYVFVTTVVSLMVLPTKFRYASFLNIVTNTVLLFCPRATEECNQVLGQQTTQCFPDWQYAISRAANVSIGVVFALVFHLLFWPRFANQVALRTLSEAFVNSVRLLGKLRRTYFSYGLQTARLRLRKGSIRRPVVASSVKRVILNEGDLYRRDESVMKEIQCRLSDRISFAALTVKLEAGVWKTGPLRLSPLLPRLLNDFIALEVSLKEMASLLGRCPIFSGSYGPSVYRHFIRPLLPIYETIQVSCSNLAGLVERGMVERKASERYLKELVFDLHQAITHLARVRSQLRSRAARRLERFEFSMSESMRLSAEQSFFLESEERRFSWSESLIEPERRLVTSPERISTDGNRILGRHVPKELCIDDIVLYSAFCFIADVCLSAFVRIAAELLVDSETKIEELRGKTRKNA</sequence>
<feature type="transmembrane region" description="Helical" evidence="2">
    <location>
        <begin position="657"/>
        <end position="676"/>
    </location>
</feature>
<keyword evidence="4" id="KW-1185">Reference proteome</keyword>
<evidence type="ECO:0000313" key="3">
    <source>
        <dbReference type="EMBL" id="PXF41551.1"/>
    </source>
</evidence>
<feature type="transmembrane region" description="Helical" evidence="2">
    <location>
        <begin position="624"/>
        <end position="645"/>
    </location>
</feature>
<feature type="compositionally biased region" description="Polar residues" evidence="1">
    <location>
        <begin position="450"/>
        <end position="470"/>
    </location>
</feature>
<accession>A0A2V3IHK8</accession>
<dbReference type="OrthoDB" id="10391674at2759"/>